<proteinExistence type="predicted"/>
<accession>A0AAV7PCG1</accession>
<gene>
    <name evidence="2" type="ORF">NDU88_001403</name>
</gene>
<name>A0AAV7PCG1_PLEWA</name>
<organism evidence="2 3">
    <name type="scientific">Pleurodeles waltl</name>
    <name type="common">Iberian ribbed newt</name>
    <dbReference type="NCBI Taxonomy" id="8319"/>
    <lineage>
        <taxon>Eukaryota</taxon>
        <taxon>Metazoa</taxon>
        <taxon>Chordata</taxon>
        <taxon>Craniata</taxon>
        <taxon>Vertebrata</taxon>
        <taxon>Euteleostomi</taxon>
        <taxon>Amphibia</taxon>
        <taxon>Batrachia</taxon>
        <taxon>Caudata</taxon>
        <taxon>Salamandroidea</taxon>
        <taxon>Salamandridae</taxon>
        <taxon>Pleurodelinae</taxon>
        <taxon>Pleurodeles</taxon>
    </lineage>
</organism>
<evidence type="ECO:0000313" key="2">
    <source>
        <dbReference type="EMBL" id="KAJ1122930.1"/>
    </source>
</evidence>
<evidence type="ECO:0000256" key="1">
    <source>
        <dbReference type="SAM" id="MobiDB-lite"/>
    </source>
</evidence>
<feature type="region of interest" description="Disordered" evidence="1">
    <location>
        <begin position="1"/>
        <end position="44"/>
    </location>
</feature>
<feature type="compositionally biased region" description="Basic and acidic residues" evidence="1">
    <location>
        <begin position="1"/>
        <end position="20"/>
    </location>
</feature>
<reference evidence="2" key="1">
    <citation type="journal article" date="2022" name="bioRxiv">
        <title>Sequencing and chromosome-scale assembly of the giantPleurodeles waltlgenome.</title>
        <authorList>
            <person name="Brown T."/>
            <person name="Elewa A."/>
            <person name="Iarovenko S."/>
            <person name="Subramanian E."/>
            <person name="Araus A.J."/>
            <person name="Petzold A."/>
            <person name="Susuki M."/>
            <person name="Suzuki K.-i.T."/>
            <person name="Hayashi T."/>
            <person name="Toyoda A."/>
            <person name="Oliveira C."/>
            <person name="Osipova E."/>
            <person name="Leigh N.D."/>
            <person name="Simon A."/>
            <person name="Yun M.H."/>
        </authorList>
    </citation>
    <scope>NUCLEOTIDE SEQUENCE</scope>
    <source>
        <strain evidence="2">20211129_DDA</strain>
        <tissue evidence="2">Liver</tissue>
    </source>
</reference>
<feature type="region of interest" description="Disordered" evidence="1">
    <location>
        <begin position="79"/>
        <end position="98"/>
    </location>
</feature>
<dbReference type="EMBL" id="JANPWB010000011">
    <property type="protein sequence ID" value="KAJ1122930.1"/>
    <property type="molecule type" value="Genomic_DNA"/>
</dbReference>
<comment type="caution">
    <text evidence="2">The sequence shown here is derived from an EMBL/GenBank/DDBJ whole genome shotgun (WGS) entry which is preliminary data.</text>
</comment>
<evidence type="ECO:0000313" key="3">
    <source>
        <dbReference type="Proteomes" id="UP001066276"/>
    </source>
</evidence>
<dbReference type="Proteomes" id="UP001066276">
    <property type="component" value="Chromosome 7"/>
</dbReference>
<keyword evidence="3" id="KW-1185">Reference proteome</keyword>
<protein>
    <submittedName>
        <fullName evidence="2">Uncharacterized protein</fullName>
    </submittedName>
</protein>
<dbReference type="AlphaFoldDB" id="A0AAV7PCG1"/>
<sequence length="98" mass="10924">MSRELTESARRKPISTEENKAVTTRSPRPRSSHTLGTVRANRPEENTDILWASVEKMAPGLAPTRHLRGLHIYDTLTMREPGPQQTPQKHSMALAALG</sequence>